<gene>
    <name evidence="2" type="ORF">AAFF_G00292320</name>
</gene>
<reference evidence="2" key="1">
    <citation type="journal article" date="2023" name="Science">
        <title>Genome structures resolve the early diversification of teleost fishes.</title>
        <authorList>
            <person name="Parey E."/>
            <person name="Louis A."/>
            <person name="Montfort J."/>
            <person name="Bouchez O."/>
            <person name="Roques C."/>
            <person name="Iampietro C."/>
            <person name="Lluch J."/>
            <person name="Castinel A."/>
            <person name="Donnadieu C."/>
            <person name="Desvignes T."/>
            <person name="Floi Bucao C."/>
            <person name="Jouanno E."/>
            <person name="Wen M."/>
            <person name="Mejri S."/>
            <person name="Dirks R."/>
            <person name="Jansen H."/>
            <person name="Henkel C."/>
            <person name="Chen W.J."/>
            <person name="Zahm M."/>
            <person name="Cabau C."/>
            <person name="Klopp C."/>
            <person name="Thompson A.W."/>
            <person name="Robinson-Rechavi M."/>
            <person name="Braasch I."/>
            <person name="Lecointre G."/>
            <person name="Bobe J."/>
            <person name="Postlethwait J.H."/>
            <person name="Berthelot C."/>
            <person name="Roest Crollius H."/>
            <person name="Guiguen Y."/>
        </authorList>
    </citation>
    <scope>NUCLEOTIDE SEQUENCE</scope>
    <source>
        <strain evidence="2">NC1722</strain>
    </source>
</reference>
<proteinExistence type="predicted"/>
<keyword evidence="3" id="KW-1185">Reference proteome</keyword>
<comment type="caution">
    <text evidence="2">The sequence shown here is derived from an EMBL/GenBank/DDBJ whole genome shotgun (WGS) entry which is preliminary data.</text>
</comment>
<feature type="region of interest" description="Disordered" evidence="1">
    <location>
        <begin position="52"/>
        <end position="75"/>
    </location>
</feature>
<evidence type="ECO:0000256" key="1">
    <source>
        <dbReference type="SAM" id="MobiDB-lite"/>
    </source>
</evidence>
<evidence type="ECO:0000313" key="3">
    <source>
        <dbReference type="Proteomes" id="UP001221898"/>
    </source>
</evidence>
<feature type="compositionally biased region" description="Polar residues" evidence="1">
    <location>
        <begin position="60"/>
        <end position="69"/>
    </location>
</feature>
<evidence type="ECO:0000313" key="2">
    <source>
        <dbReference type="EMBL" id="KAJ8406956.1"/>
    </source>
</evidence>
<name>A0AAD7SSG3_9TELE</name>
<dbReference type="AlphaFoldDB" id="A0AAD7SSG3"/>
<dbReference type="EMBL" id="JAINUG010000041">
    <property type="protein sequence ID" value="KAJ8406956.1"/>
    <property type="molecule type" value="Genomic_DNA"/>
</dbReference>
<protein>
    <submittedName>
        <fullName evidence="2">Uncharacterized protein</fullName>
    </submittedName>
</protein>
<accession>A0AAD7SSG3</accession>
<organism evidence="2 3">
    <name type="scientific">Aldrovandia affinis</name>
    <dbReference type="NCBI Taxonomy" id="143900"/>
    <lineage>
        <taxon>Eukaryota</taxon>
        <taxon>Metazoa</taxon>
        <taxon>Chordata</taxon>
        <taxon>Craniata</taxon>
        <taxon>Vertebrata</taxon>
        <taxon>Euteleostomi</taxon>
        <taxon>Actinopterygii</taxon>
        <taxon>Neopterygii</taxon>
        <taxon>Teleostei</taxon>
        <taxon>Notacanthiformes</taxon>
        <taxon>Halosauridae</taxon>
        <taxon>Aldrovandia</taxon>
    </lineage>
</organism>
<sequence>MSVICDRFVVVPVTNEGETLHNIQENEDDKVGKVGNNCVDEHDQIDVLECKDNEPKPHAQETSPKNNDSGAERVVPKILLNDMPFTNDFPSVTTGGMSAWDYTVKASGHR</sequence>
<dbReference type="Proteomes" id="UP001221898">
    <property type="component" value="Unassembled WGS sequence"/>
</dbReference>